<sequence>MISAARMLFAERGYHATSTTAIAEATGRSDTAFYQYFSSKRALYQMFFEELGQELLEHFDRIPDFGSDESGLATLRGWLAQLGLIFRSHSAAFLEWPSPGIDEPASDNPQEPYFARFVAAMRSVVGGADLDGLEVRTVTLATASLVAYSNVVLDTRHRVTGHLFDSFDELDEVLARMMHRALFPSSVPPSDVGGGSQSAEPPLETEETLLGLRKPVTRRARPTIDRVLAGAESAFLRKGLAGTSVNEIIEAAGVGHGTFYTYWSDRTAIFETMMHRAATAVRAHLAALVETNSPAGLETWLAGWLDVVERHGATLHIWTSEIVDLPPLQPLGAEMDEYLWEVAGRLLGANPVLRQLDRRAATAALWALLMEFPYSAWRRNPVLTRAEVLHAQRWLLGRGYLGWAG</sequence>
<dbReference type="AlphaFoldDB" id="A0A1M7PGI6"/>
<evidence type="ECO:0000313" key="7">
    <source>
        <dbReference type="Proteomes" id="UP000184440"/>
    </source>
</evidence>
<feature type="DNA-binding region" description="H-T-H motif" evidence="4">
    <location>
        <begin position="18"/>
        <end position="37"/>
    </location>
</feature>
<dbReference type="Pfam" id="PF00440">
    <property type="entry name" value="TetR_N"/>
    <property type="match status" value="2"/>
</dbReference>
<name>A0A1M7PGI6_9ACTN</name>
<organism evidence="6 7">
    <name type="scientific">Cryptosporangium aurantiacum</name>
    <dbReference type="NCBI Taxonomy" id="134849"/>
    <lineage>
        <taxon>Bacteria</taxon>
        <taxon>Bacillati</taxon>
        <taxon>Actinomycetota</taxon>
        <taxon>Actinomycetes</taxon>
        <taxon>Cryptosporangiales</taxon>
        <taxon>Cryptosporangiaceae</taxon>
        <taxon>Cryptosporangium</taxon>
    </lineage>
</organism>
<evidence type="ECO:0000256" key="3">
    <source>
        <dbReference type="ARBA" id="ARBA00023163"/>
    </source>
</evidence>
<accession>A0A1M7PGI6</accession>
<evidence type="ECO:0000259" key="5">
    <source>
        <dbReference type="PROSITE" id="PS50977"/>
    </source>
</evidence>
<dbReference type="STRING" id="134849.SAMN05443668_103311"/>
<dbReference type="InterPro" id="IPR009057">
    <property type="entry name" value="Homeodomain-like_sf"/>
</dbReference>
<dbReference type="SUPFAM" id="SSF46689">
    <property type="entry name" value="Homeodomain-like"/>
    <property type="match status" value="2"/>
</dbReference>
<evidence type="ECO:0000256" key="2">
    <source>
        <dbReference type="ARBA" id="ARBA00023125"/>
    </source>
</evidence>
<dbReference type="PANTHER" id="PTHR47506:SF1">
    <property type="entry name" value="HTH-TYPE TRANSCRIPTIONAL REGULATOR YJDC"/>
    <property type="match status" value="1"/>
</dbReference>
<evidence type="ECO:0000256" key="4">
    <source>
        <dbReference type="PROSITE-ProRule" id="PRU00335"/>
    </source>
</evidence>
<dbReference type="Gene3D" id="1.10.357.10">
    <property type="entry name" value="Tetracycline Repressor, domain 2"/>
    <property type="match status" value="2"/>
</dbReference>
<keyword evidence="7" id="KW-1185">Reference proteome</keyword>
<dbReference type="InterPro" id="IPR001647">
    <property type="entry name" value="HTH_TetR"/>
</dbReference>
<keyword evidence="3" id="KW-0804">Transcription</keyword>
<dbReference type="PANTHER" id="PTHR47506">
    <property type="entry name" value="TRANSCRIPTIONAL REGULATORY PROTEIN"/>
    <property type="match status" value="1"/>
</dbReference>
<proteinExistence type="predicted"/>
<dbReference type="EMBL" id="FRCS01000003">
    <property type="protein sequence ID" value="SHN15888.1"/>
    <property type="molecule type" value="Genomic_DNA"/>
</dbReference>
<dbReference type="GO" id="GO:0003677">
    <property type="term" value="F:DNA binding"/>
    <property type="evidence" value="ECO:0007669"/>
    <property type="project" value="UniProtKB-UniRule"/>
</dbReference>
<dbReference type="PROSITE" id="PS50977">
    <property type="entry name" value="HTH_TETR_2"/>
    <property type="match status" value="2"/>
</dbReference>
<dbReference type="PRINTS" id="PR00455">
    <property type="entry name" value="HTHTETR"/>
</dbReference>
<protein>
    <submittedName>
        <fullName evidence="6">Transcriptional regulator, TetR family</fullName>
    </submittedName>
</protein>
<feature type="domain" description="HTH tetR-type" evidence="5">
    <location>
        <begin position="221"/>
        <end position="281"/>
    </location>
</feature>
<gene>
    <name evidence="6" type="ORF">SAMN05443668_103311</name>
</gene>
<evidence type="ECO:0000313" key="6">
    <source>
        <dbReference type="EMBL" id="SHN15888.1"/>
    </source>
</evidence>
<feature type="DNA-binding region" description="H-T-H motif" evidence="4">
    <location>
        <begin position="244"/>
        <end position="263"/>
    </location>
</feature>
<reference evidence="6 7" key="1">
    <citation type="submission" date="2016-11" db="EMBL/GenBank/DDBJ databases">
        <authorList>
            <person name="Jaros S."/>
            <person name="Januszkiewicz K."/>
            <person name="Wedrychowicz H."/>
        </authorList>
    </citation>
    <scope>NUCLEOTIDE SEQUENCE [LARGE SCALE GENOMIC DNA]</scope>
    <source>
        <strain evidence="6 7">DSM 46144</strain>
    </source>
</reference>
<keyword evidence="1" id="KW-0805">Transcription regulation</keyword>
<evidence type="ECO:0000256" key="1">
    <source>
        <dbReference type="ARBA" id="ARBA00023015"/>
    </source>
</evidence>
<dbReference type="Proteomes" id="UP000184440">
    <property type="component" value="Unassembled WGS sequence"/>
</dbReference>
<keyword evidence="2 4" id="KW-0238">DNA-binding</keyword>
<feature type="domain" description="HTH tetR-type" evidence="5">
    <location>
        <begin position="1"/>
        <end position="55"/>
    </location>
</feature>